<evidence type="ECO:0000259" key="7">
    <source>
        <dbReference type="PROSITE" id="PS50048"/>
    </source>
</evidence>
<dbReference type="GO" id="GO:0005634">
    <property type="term" value="C:nucleus"/>
    <property type="evidence" value="ECO:0007669"/>
    <property type="project" value="InterPro"/>
</dbReference>
<keyword evidence="1" id="KW-0479">Metal-binding</keyword>
<dbReference type="SUPFAM" id="SSF57701">
    <property type="entry name" value="Zn2/Cys6 DNA-binding domain"/>
    <property type="match status" value="1"/>
</dbReference>
<evidence type="ECO:0000256" key="4">
    <source>
        <dbReference type="ARBA" id="ARBA00023163"/>
    </source>
</evidence>
<dbReference type="PRINTS" id="PR00755">
    <property type="entry name" value="AFLATOXINBRP"/>
</dbReference>
<dbReference type="AlphaFoldDB" id="A0A6A6VEA0"/>
<proteinExistence type="predicted"/>
<dbReference type="InterPro" id="IPR013700">
    <property type="entry name" value="AflR"/>
</dbReference>
<dbReference type="GO" id="GO:0000981">
    <property type="term" value="F:DNA-binding transcription factor activity, RNA polymerase II-specific"/>
    <property type="evidence" value="ECO:0007669"/>
    <property type="project" value="InterPro"/>
</dbReference>
<evidence type="ECO:0000256" key="2">
    <source>
        <dbReference type="ARBA" id="ARBA00023015"/>
    </source>
</evidence>
<evidence type="ECO:0000313" key="8">
    <source>
        <dbReference type="EMBL" id="KAF2748156.1"/>
    </source>
</evidence>
<name>A0A6A6VEA0_9PLEO</name>
<dbReference type="PROSITE" id="PS00463">
    <property type="entry name" value="ZN2_CY6_FUNGAL_1"/>
    <property type="match status" value="1"/>
</dbReference>
<dbReference type="Pfam" id="PF08493">
    <property type="entry name" value="AflR"/>
    <property type="match status" value="1"/>
</dbReference>
<dbReference type="GO" id="GO:0003677">
    <property type="term" value="F:DNA binding"/>
    <property type="evidence" value="ECO:0007669"/>
    <property type="project" value="UniProtKB-KW"/>
</dbReference>
<feature type="region of interest" description="Disordered" evidence="6">
    <location>
        <begin position="63"/>
        <end position="111"/>
    </location>
</feature>
<dbReference type="InterPro" id="IPR050675">
    <property type="entry name" value="OAF3"/>
</dbReference>
<reference evidence="8" key="1">
    <citation type="journal article" date="2020" name="Stud. Mycol.">
        <title>101 Dothideomycetes genomes: a test case for predicting lifestyles and emergence of pathogens.</title>
        <authorList>
            <person name="Haridas S."/>
            <person name="Albert R."/>
            <person name="Binder M."/>
            <person name="Bloem J."/>
            <person name="Labutti K."/>
            <person name="Salamov A."/>
            <person name="Andreopoulos B."/>
            <person name="Baker S."/>
            <person name="Barry K."/>
            <person name="Bills G."/>
            <person name="Bluhm B."/>
            <person name="Cannon C."/>
            <person name="Castanera R."/>
            <person name="Culley D."/>
            <person name="Daum C."/>
            <person name="Ezra D."/>
            <person name="Gonzalez J."/>
            <person name="Henrissat B."/>
            <person name="Kuo A."/>
            <person name="Liang C."/>
            <person name="Lipzen A."/>
            <person name="Lutzoni F."/>
            <person name="Magnuson J."/>
            <person name="Mondo S."/>
            <person name="Nolan M."/>
            <person name="Ohm R."/>
            <person name="Pangilinan J."/>
            <person name="Park H.-J."/>
            <person name="Ramirez L."/>
            <person name="Alfaro M."/>
            <person name="Sun H."/>
            <person name="Tritt A."/>
            <person name="Yoshinaga Y."/>
            <person name="Zwiers L.-H."/>
            <person name="Turgeon B."/>
            <person name="Goodwin S."/>
            <person name="Spatafora J."/>
            <person name="Crous P."/>
            <person name="Grigoriev I."/>
        </authorList>
    </citation>
    <scope>NUCLEOTIDE SEQUENCE</scope>
    <source>
        <strain evidence="8">CBS 119925</strain>
    </source>
</reference>
<dbReference type="SMART" id="SM00066">
    <property type="entry name" value="GAL4"/>
    <property type="match status" value="1"/>
</dbReference>
<dbReference type="GO" id="GO:0045122">
    <property type="term" value="P:aflatoxin biosynthetic process"/>
    <property type="evidence" value="ECO:0007669"/>
    <property type="project" value="InterPro"/>
</dbReference>
<dbReference type="PANTHER" id="PTHR31069:SF31">
    <property type="entry name" value="MONODICTYPHENONE CLUSTER TRANSCRIPTION FACTOR-RELATED"/>
    <property type="match status" value="1"/>
</dbReference>
<dbReference type="Gene3D" id="4.10.240.10">
    <property type="entry name" value="Zn(2)-C6 fungal-type DNA-binding domain"/>
    <property type="match status" value="1"/>
</dbReference>
<evidence type="ECO:0000256" key="1">
    <source>
        <dbReference type="ARBA" id="ARBA00022723"/>
    </source>
</evidence>
<keyword evidence="4" id="KW-0804">Transcription</keyword>
<organism evidence="8 9">
    <name type="scientific">Sporormia fimetaria CBS 119925</name>
    <dbReference type="NCBI Taxonomy" id="1340428"/>
    <lineage>
        <taxon>Eukaryota</taxon>
        <taxon>Fungi</taxon>
        <taxon>Dikarya</taxon>
        <taxon>Ascomycota</taxon>
        <taxon>Pezizomycotina</taxon>
        <taxon>Dothideomycetes</taxon>
        <taxon>Pleosporomycetidae</taxon>
        <taxon>Pleosporales</taxon>
        <taxon>Sporormiaceae</taxon>
        <taxon>Sporormia</taxon>
    </lineage>
</organism>
<keyword evidence="9" id="KW-1185">Reference proteome</keyword>
<keyword evidence="2" id="KW-0805">Transcription regulation</keyword>
<evidence type="ECO:0000256" key="6">
    <source>
        <dbReference type="SAM" id="MobiDB-lite"/>
    </source>
</evidence>
<dbReference type="CDD" id="cd00067">
    <property type="entry name" value="GAL4"/>
    <property type="match status" value="1"/>
</dbReference>
<dbReference type="GO" id="GO:0008270">
    <property type="term" value="F:zinc ion binding"/>
    <property type="evidence" value="ECO:0007669"/>
    <property type="project" value="InterPro"/>
</dbReference>
<dbReference type="InterPro" id="IPR036864">
    <property type="entry name" value="Zn2-C6_fun-type_DNA-bd_sf"/>
</dbReference>
<accession>A0A6A6VEA0</accession>
<evidence type="ECO:0000256" key="5">
    <source>
        <dbReference type="ARBA" id="ARBA00023242"/>
    </source>
</evidence>
<evidence type="ECO:0000256" key="3">
    <source>
        <dbReference type="ARBA" id="ARBA00023125"/>
    </source>
</evidence>
<sequence length="453" mass="50136">MPALPTGTVMTTNAAGERKPRKLRASCDACSRAKVRCDKVRPTCHRCGNMSICCNYSPSMRLGKPRKNRNPDGSIMRGSSPATRRAFHPPPRSETFPPTAPYANESSPEPTEAFFLAPPTPEYHYPDAFMASRLERNRSPYSESGSFVSGWSNEDQLMLQTSAEAFAPPAPLPVPMFPGHGRTTSMNSQSAIFTPVDTLAPSPLLPSPQFLAAPEQSIPLFPQQKLVSPQPMMPAPLPTPPSSALTMTHNCTEFSLQTMSSVYAPPVTQPLVGESDATSHLPTLESVMTTNKAAVDKLFVLLGCPCTENPHFCTTIAFTITKVLEWYQAIAVTNQPSSDSAVRTPMESFRHTSLSTLTQEGDEETVARTQHILGELRRLEKLIHKFKERYCTPQNVTNNCSIYGDLESMLRIRVRDTFKITMKTAPEEIKRQVAARTFNSAQQQQQQRRTMTL</sequence>
<dbReference type="PROSITE" id="PS50048">
    <property type="entry name" value="ZN2_CY6_FUNGAL_2"/>
    <property type="match status" value="1"/>
</dbReference>
<keyword evidence="5" id="KW-0539">Nucleus</keyword>
<dbReference type="Pfam" id="PF00172">
    <property type="entry name" value="Zn_clus"/>
    <property type="match status" value="1"/>
</dbReference>
<protein>
    <recommendedName>
        <fullName evidence="7">Zn(2)-C6 fungal-type domain-containing protein</fullName>
    </recommendedName>
</protein>
<dbReference type="PANTHER" id="PTHR31069">
    <property type="entry name" value="OLEATE-ACTIVATED TRANSCRIPTION FACTOR 1-RELATED"/>
    <property type="match status" value="1"/>
</dbReference>
<dbReference type="InterPro" id="IPR001138">
    <property type="entry name" value="Zn2Cys6_DnaBD"/>
</dbReference>
<dbReference type="EMBL" id="MU006570">
    <property type="protein sequence ID" value="KAF2748156.1"/>
    <property type="molecule type" value="Genomic_DNA"/>
</dbReference>
<evidence type="ECO:0000313" key="9">
    <source>
        <dbReference type="Proteomes" id="UP000799440"/>
    </source>
</evidence>
<gene>
    <name evidence="8" type="ORF">M011DRAFT_494021</name>
</gene>
<feature type="domain" description="Zn(2)-C6 fungal-type" evidence="7">
    <location>
        <begin position="26"/>
        <end position="56"/>
    </location>
</feature>
<keyword evidence="3" id="KW-0238">DNA-binding</keyword>
<dbReference type="OrthoDB" id="2943660at2759"/>
<dbReference type="Proteomes" id="UP000799440">
    <property type="component" value="Unassembled WGS sequence"/>
</dbReference>